<dbReference type="Proteomes" id="UP000054244">
    <property type="component" value="Unassembled WGS sequence"/>
</dbReference>
<keyword evidence="2" id="KW-1003">Cell membrane</keyword>
<keyword evidence="5" id="KW-1133">Transmembrane helix</keyword>
<name>A0A091PCR9_APAVI</name>
<keyword evidence="7" id="KW-1015">Disulfide bond</keyword>
<feature type="non-terminal residue" evidence="11">
    <location>
        <position position="1"/>
    </location>
</feature>
<reference evidence="11 12" key="1">
    <citation type="submission" date="2014-04" db="EMBL/GenBank/DDBJ databases">
        <title>Genome evolution of avian class.</title>
        <authorList>
            <person name="Zhang G."/>
            <person name="Li C."/>
        </authorList>
    </citation>
    <scope>NUCLEOTIDE SEQUENCE [LARGE SCALE GENOMIC DNA]</scope>
    <source>
        <strain evidence="11">BGI_N311</strain>
    </source>
</reference>
<dbReference type="AlphaFoldDB" id="A0A091PCR9"/>
<dbReference type="EMBL" id="KL384124">
    <property type="protein sequence ID" value="KFP89315.1"/>
    <property type="molecule type" value="Genomic_DNA"/>
</dbReference>
<evidence type="ECO:0000256" key="7">
    <source>
        <dbReference type="ARBA" id="ARBA00023157"/>
    </source>
</evidence>
<evidence type="ECO:0000256" key="1">
    <source>
        <dbReference type="ARBA" id="ARBA00004251"/>
    </source>
</evidence>
<evidence type="ECO:0000256" key="4">
    <source>
        <dbReference type="ARBA" id="ARBA00022729"/>
    </source>
</evidence>
<evidence type="ECO:0000256" key="6">
    <source>
        <dbReference type="ARBA" id="ARBA00023136"/>
    </source>
</evidence>
<comment type="subcellular location">
    <subcellularLocation>
        <location evidence="1">Cell membrane</location>
        <topology evidence="1">Single-pass type I membrane protein</topology>
    </subcellularLocation>
</comment>
<dbReference type="PANTHER" id="PTHR35670">
    <property type="entry name" value="TRANSMEMBRANE PROTEIN 81"/>
    <property type="match status" value="1"/>
</dbReference>
<keyword evidence="4" id="KW-0732">Signal</keyword>
<protein>
    <recommendedName>
        <fullName evidence="10">Transmembrane protein 81</fullName>
    </recommendedName>
</protein>
<evidence type="ECO:0000256" key="10">
    <source>
        <dbReference type="ARBA" id="ARBA00050022"/>
    </source>
</evidence>
<evidence type="ECO:0000256" key="3">
    <source>
        <dbReference type="ARBA" id="ARBA00022692"/>
    </source>
</evidence>
<feature type="non-terminal residue" evidence="11">
    <location>
        <position position="239"/>
    </location>
</feature>
<comment type="function">
    <text evidence="9">Essential fertilization factor required for male fertility. Part of a conserved trimeric sperm complex with the essential fertilization factors IZUMO1 and SPACA6 which bridges sperm and oocyte membranes during fertilization by binding to IZUMO1R/JUNO on the oocyte.</text>
</comment>
<sequence>VMLHCALYLPLVVSSDKVTIPPELKSVVARIAVNATACSVTCGLGFKLEELCEITPSGERRNCTLERSECLTNWICGLLHFTVPAGKPFELSCLDSDASRLGSRGYGWTWSLAYGLVTTNDVLFKPFKNPEPVVRFSATREADAGTYRCDVRKLKTLKVVKRIYFGVRVIQSKLVDLDFEKSLTREQKLAAIEEEGNAGNSTYEEMREKQSFEQAELLYKGLTVAGIGVIVALFVKTIL</sequence>
<keyword evidence="8" id="KW-0393">Immunoglobulin domain</keyword>
<gene>
    <name evidence="11" type="ORF">N311_05380</name>
</gene>
<evidence type="ECO:0000313" key="11">
    <source>
        <dbReference type="EMBL" id="KFP89315.1"/>
    </source>
</evidence>
<accession>A0A091PCR9</accession>
<keyword evidence="3 11" id="KW-0812">Transmembrane</keyword>
<evidence type="ECO:0000256" key="5">
    <source>
        <dbReference type="ARBA" id="ARBA00022989"/>
    </source>
</evidence>
<dbReference type="PANTHER" id="PTHR35670:SF1">
    <property type="entry name" value="TRANSMEMBRANE PROTEIN 81"/>
    <property type="match status" value="1"/>
</dbReference>
<evidence type="ECO:0000256" key="2">
    <source>
        <dbReference type="ARBA" id="ARBA00022475"/>
    </source>
</evidence>
<keyword evidence="12" id="KW-1185">Reference proteome</keyword>
<evidence type="ECO:0000256" key="8">
    <source>
        <dbReference type="ARBA" id="ARBA00023319"/>
    </source>
</evidence>
<dbReference type="GO" id="GO:0005886">
    <property type="term" value="C:plasma membrane"/>
    <property type="evidence" value="ECO:0007669"/>
    <property type="project" value="UniProtKB-SubCell"/>
</dbReference>
<keyword evidence="6" id="KW-0472">Membrane</keyword>
<dbReference type="InterPro" id="IPR039293">
    <property type="entry name" value="TMEM81"/>
</dbReference>
<proteinExistence type="predicted"/>
<organism evidence="11 12">
    <name type="scientific">Apaloderma vittatum</name>
    <name type="common">Bar-tailed trogon</name>
    <dbReference type="NCBI Taxonomy" id="57397"/>
    <lineage>
        <taxon>Eukaryota</taxon>
        <taxon>Metazoa</taxon>
        <taxon>Chordata</taxon>
        <taxon>Craniata</taxon>
        <taxon>Vertebrata</taxon>
        <taxon>Euteleostomi</taxon>
        <taxon>Archelosauria</taxon>
        <taxon>Archosauria</taxon>
        <taxon>Dinosauria</taxon>
        <taxon>Saurischia</taxon>
        <taxon>Theropoda</taxon>
        <taxon>Coelurosauria</taxon>
        <taxon>Aves</taxon>
        <taxon>Neognathae</taxon>
        <taxon>Neoaves</taxon>
        <taxon>Telluraves</taxon>
        <taxon>Coraciimorphae</taxon>
        <taxon>Trogoniformes</taxon>
        <taxon>Trogonidae</taxon>
        <taxon>Apaloderma</taxon>
    </lineage>
</organism>
<evidence type="ECO:0000256" key="9">
    <source>
        <dbReference type="ARBA" id="ARBA00049937"/>
    </source>
</evidence>
<evidence type="ECO:0000313" key="12">
    <source>
        <dbReference type="Proteomes" id="UP000054244"/>
    </source>
</evidence>